<proteinExistence type="predicted"/>
<name>A0AAN7P7X3_9COLE</name>
<comment type="caution">
    <text evidence="1">The sequence shown here is derived from an EMBL/GenBank/DDBJ whole genome shotgun (WGS) entry which is preliminary data.</text>
</comment>
<dbReference type="Proteomes" id="UP001353858">
    <property type="component" value="Unassembled WGS sequence"/>
</dbReference>
<keyword evidence="2" id="KW-1185">Reference proteome</keyword>
<protein>
    <submittedName>
        <fullName evidence="1">Uncharacterized protein</fullName>
    </submittedName>
</protein>
<evidence type="ECO:0000313" key="1">
    <source>
        <dbReference type="EMBL" id="KAK4883075.1"/>
    </source>
</evidence>
<dbReference type="AlphaFoldDB" id="A0AAN7P7X3"/>
<dbReference type="EMBL" id="JARPUR010000002">
    <property type="protein sequence ID" value="KAK4883075.1"/>
    <property type="molecule type" value="Genomic_DNA"/>
</dbReference>
<sequence length="219" mass="25402">MPKRHCKVSDDYFKQFPSIKKGKTDDEVCCEICNCYINITYKGKKRYCLQNFVLKTKTKNKDMIRAAETTLAYHTVEHHHSFNSMGPHSLKFINKQLNEIPYVGVSTDASNHNSVKMFPILIQNFDQHSGMEIKVVDLPRITGEASEMVSEMLISSLEKLKLTKKCIAFSGDNCNINFSGMRRAGKNNIFFKLMEFYDFMMRPEQSQLLEEIRAKNKYL</sequence>
<reference evidence="2" key="1">
    <citation type="submission" date="2023-01" db="EMBL/GenBank/DDBJ databases">
        <title>Key to firefly adult light organ development and bioluminescence: homeobox transcription factors regulate luciferase expression and transportation to peroxisome.</title>
        <authorList>
            <person name="Fu X."/>
        </authorList>
    </citation>
    <scope>NUCLEOTIDE SEQUENCE [LARGE SCALE GENOMIC DNA]</scope>
</reference>
<evidence type="ECO:0000313" key="2">
    <source>
        <dbReference type="Proteomes" id="UP001353858"/>
    </source>
</evidence>
<organism evidence="1 2">
    <name type="scientific">Aquatica leii</name>
    <dbReference type="NCBI Taxonomy" id="1421715"/>
    <lineage>
        <taxon>Eukaryota</taxon>
        <taxon>Metazoa</taxon>
        <taxon>Ecdysozoa</taxon>
        <taxon>Arthropoda</taxon>
        <taxon>Hexapoda</taxon>
        <taxon>Insecta</taxon>
        <taxon>Pterygota</taxon>
        <taxon>Neoptera</taxon>
        <taxon>Endopterygota</taxon>
        <taxon>Coleoptera</taxon>
        <taxon>Polyphaga</taxon>
        <taxon>Elateriformia</taxon>
        <taxon>Elateroidea</taxon>
        <taxon>Lampyridae</taxon>
        <taxon>Luciolinae</taxon>
        <taxon>Aquatica</taxon>
    </lineage>
</organism>
<gene>
    <name evidence="1" type="ORF">RN001_006394</name>
</gene>
<accession>A0AAN7P7X3</accession>